<dbReference type="InterPro" id="IPR036291">
    <property type="entry name" value="NAD(P)-bd_dom_sf"/>
</dbReference>
<dbReference type="SUPFAM" id="SSF51735">
    <property type="entry name" value="NAD(P)-binding Rossmann-fold domains"/>
    <property type="match status" value="1"/>
</dbReference>
<keyword evidence="4" id="KW-0949">S-adenosyl-L-methionine</keyword>
<dbReference type="EC" id="2.1.1.107" evidence="1"/>
<dbReference type="InterPro" id="IPR006366">
    <property type="entry name" value="CobA/CysG_C"/>
</dbReference>
<dbReference type="PIRSF" id="PIRSF036426">
    <property type="entry name" value="Sirohaem_synth"/>
    <property type="match status" value="1"/>
</dbReference>
<reference evidence="8" key="1">
    <citation type="journal article" date="2019" name="Int. J. Syst. Evol. Microbiol.">
        <title>The Global Catalogue of Microorganisms (GCM) 10K type strain sequencing project: providing services to taxonomists for standard genome sequencing and annotation.</title>
        <authorList>
            <consortium name="The Broad Institute Genomics Platform"/>
            <consortium name="The Broad Institute Genome Sequencing Center for Infectious Disease"/>
            <person name="Wu L."/>
            <person name="Ma J."/>
        </authorList>
    </citation>
    <scope>NUCLEOTIDE SEQUENCE [LARGE SCALE GENOMIC DNA]</scope>
    <source>
        <strain evidence="8">NBRC 105830</strain>
    </source>
</reference>
<dbReference type="NCBIfam" id="TIGR01469">
    <property type="entry name" value="cobA_cysG_Cterm"/>
    <property type="match status" value="1"/>
</dbReference>
<dbReference type="Gene3D" id="3.40.50.720">
    <property type="entry name" value="NAD(P)-binding Rossmann-like Domain"/>
    <property type="match status" value="1"/>
</dbReference>
<dbReference type="EMBL" id="BSUJ01000001">
    <property type="protein sequence ID" value="GMA19387.1"/>
    <property type="molecule type" value="Genomic_DNA"/>
</dbReference>
<accession>A0ABQ6HMJ6</accession>
<evidence type="ECO:0000256" key="1">
    <source>
        <dbReference type="ARBA" id="ARBA00012162"/>
    </source>
</evidence>
<dbReference type="CDD" id="cd11642">
    <property type="entry name" value="SUMT"/>
    <property type="match status" value="1"/>
</dbReference>
<dbReference type="Gene3D" id="3.30.950.10">
    <property type="entry name" value="Methyltransferase, Cobalt-precorrin-4 Transmethylase, Domain 2"/>
    <property type="match status" value="1"/>
</dbReference>
<dbReference type="InterPro" id="IPR012409">
    <property type="entry name" value="Sirohaem_synth"/>
</dbReference>
<protein>
    <recommendedName>
        <fullName evidence="1">uroporphyrinogen-III C-methyltransferase</fullName>
        <ecNumber evidence="1">2.1.1.107</ecNumber>
    </recommendedName>
</protein>
<feature type="domain" description="Tetrapyrrole methylase" evidence="6">
    <location>
        <begin position="132"/>
        <end position="344"/>
    </location>
</feature>
<dbReference type="Gene3D" id="3.40.1010.10">
    <property type="entry name" value="Cobalt-precorrin-4 Transmethylase, Domain 1"/>
    <property type="match status" value="1"/>
</dbReference>
<proteinExistence type="predicted"/>
<name>A0ABQ6HMJ6_9MICO</name>
<dbReference type="PANTHER" id="PTHR45790:SF3">
    <property type="entry name" value="S-ADENOSYL-L-METHIONINE-DEPENDENT UROPORPHYRINOGEN III METHYLTRANSFERASE, CHLOROPLASTIC"/>
    <property type="match status" value="1"/>
</dbReference>
<evidence type="ECO:0000256" key="2">
    <source>
        <dbReference type="ARBA" id="ARBA00022603"/>
    </source>
</evidence>
<evidence type="ECO:0000256" key="4">
    <source>
        <dbReference type="ARBA" id="ARBA00022691"/>
    </source>
</evidence>
<dbReference type="PANTHER" id="PTHR45790">
    <property type="entry name" value="SIROHEME SYNTHASE-RELATED"/>
    <property type="match status" value="1"/>
</dbReference>
<dbReference type="InterPro" id="IPR014776">
    <property type="entry name" value="4pyrrole_Mease_sub2"/>
</dbReference>
<keyword evidence="5" id="KW-0627">Porphyrin biosynthesis</keyword>
<dbReference type="InterPro" id="IPR035996">
    <property type="entry name" value="4pyrrol_Methylase_sf"/>
</dbReference>
<dbReference type="Pfam" id="PF00590">
    <property type="entry name" value="TP_methylase"/>
    <property type="match status" value="1"/>
</dbReference>
<organism evidence="7 8">
    <name type="scientific">Arsenicicoccus piscis</name>
    <dbReference type="NCBI Taxonomy" id="673954"/>
    <lineage>
        <taxon>Bacteria</taxon>
        <taxon>Bacillati</taxon>
        <taxon>Actinomycetota</taxon>
        <taxon>Actinomycetes</taxon>
        <taxon>Micrococcales</taxon>
        <taxon>Intrasporangiaceae</taxon>
        <taxon>Arsenicicoccus</taxon>
    </lineage>
</organism>
<sequence>MSEQYRGLDVTGRRVLVVGGAEPAVPAVVALVQAQAQVSVLADALAPVVDDLVQRGLVTHLPGSLRDTVIRDFALVVTATGDPTLDAGVARSAEAAGVILLPAQRDSAAKESTTTDSTNADASATNARQQGRVILVGGGPGDAGLLTVRATEELHRADVVVVDRLAPVGYLDRLASDIEVIDVSKIPRGRFTSQERINEILVAKAREGRAVVRLKGGDSFVFGRGMEEVLACQEAGVPVTVVPGVTSAVSVPELAGVPVTHRGLSQGFTVVSGHVPPDDPASTLDWAALARGGTTLVVLMGVHHLARIAAALADAGTRAATPVACVMDGGLASQRVVTTTVGELVSAGAPDGLRAPAVVVIGEVARFATGSHPPAEGGRNES</sequence>
<gene>
    <name evidence="7" type="primary">cysG</name>
    <name evidence="7" type="ORF">GCM10025862_14080</name>
</gene>
<evidence type="ECO:0000256" key="3">
    <source>
        <dbReference type="ARBA" id="ARBA00022679"/>
    </source>
</evidence>
<dbReference type="InterPro" id="IPR050161">
    <property type="entry name" value="Siro_Cobalamin_biosynth"/>
</dbReference>
<dbReference type="InterPro" id="IPR000878">
    <property type="entry name" value="4pyrrol_Mease"/>
</dbReference>
<dbReference type="InterPro" id="IPR014777">
    <property type="entry name" value="4pyrrole_Mease_sub1"/>
</dbReference>
<evidence type="ECO:0000256" key="5">
    <source>
        <dbReference type="ARBA" id="ARBA00023244"/>
    </source>
</evidence>
<keyword evidence="8" id="KW-1185">Reference proteome</keyword>
<dbReference type="Pfam" id="PF13241">
    <property type="entry name" value="NAD_binding_7"/>
    <property type="match status" value="1"/>
</dbReference>
<comment type="caution">
    <text evidence="7">The sequence shown here is derived from an EMBL/GenBank/DDBJ whole genome shotgun (WGS) entry which is preliminary data.</text>
</comment>
<evidence type="ECO:0000313" key="7">
    <source>
        <dbReference type="EMBL" id="GMA19387.1"/>
    </source>
</evidence>
<keyword evidence="3" id="KW-0808">Transferase</keyword>
<evidence type="ECO:0000259" key="6">
    <source>
        <dbReference type="Pfam" id="PF00590"/>
    </source>
</evidence>
<evidence type="ECO:0000313" key="8">
    <source>
        <dbReference type="Proteomes" id="UP001157109"/>
    </source>
</evidence>
<dbReference type="RefSeq" id="WP_241444804.1">
    <property type="nucleotide sequence ID" value="NZ_BSUJ01000001.1"/>
</dbReference>
<dbReference type="NCBIfam" id="NF004790">
    <property type="entry name" value="PRK06136.1"/>
    <property type="match status" value="1"/>
</dbReference>
<dbReference type="Proteomes" id="UP001157109">
    <property type="component" value="Unassembled WGS sequence"/>
</dbReference>
<dbReference type="SUPFAM" id="SSF53790">
    <property type="entry name" value="Tetrapyrrole methylase"/>
    <property type="match status" value="1"/>
</dbReference>
<keyword evidence="2" id="KW-0489">Methyltransferase</keyword>